<reference evidence="3" key="1">
    <citation type="journal article" date="2019" name="Int. J. Syst. Evol. Microbiol.">
        <title>The Global Catalogue of Microorganisms (GCM) 10K type strain sequencing project: providing services to taxonomists for standard genome sequencing and annotation.</title>
        <authorList>
            <consortium name="The Broad Institute Genomics Platform"/>
            <consortium name="The Broad Institute Genome Sequencing Center for Infectious Disease"/>
            <person name="Wu L."/>
            <person name="Ma J."/>
        </authorList>
    </citation>
    <scope>NUCLEOTIDE SEQUENCE [LARGE SCALE GENOMIC DNA]</scope>
    <source>
        <strain evidence="3">KCTC 42984</strain>
    </source>
</reference>
<dbReference type="RefSeq" id="WP_379508264.1">
    <property type="nucleotide sequence ID" value="NZ_JBHRTQ010000002.1"/>
</dbReference>
<evidence type="ECO:0000313" key="2">
    <source>
        <dbReference type="EMBL" id="MFC3172867.1"/>
    </source>
</evidence>
<name>A0ABV7ILI8_9SPHN</name>
<feature type="transmembrane region" description="Helical" evidence="1">
    <location>
        <begin position="12"/>
        <end position="40"/>
    </location>
</feature>
<dbReference type="Pfam" id="PF11188">
    <property type="entry name" value="DUF2975"/>
    <property type="match status" value="1"/>
</dbReference>
<gene>
    <name evidence="2" type="ORF">ACFOD9_01235</name>
</gene>
<dbReference type="InterPro" id="IPR021354">
    <property type="entry name" value="DUF2975"/>
</dbReference>
<organism evidence="2 3">
    <name type="scientific">Novosphingobium bradum</name>
    <dbReference type="NCBI Taxonomy" id="1737444"/>
    <lineage>
        <taxon>Bacteria</taxon>
        <taxon>Pseudomonadati</taxon>
        <taxon>Pseudomonadota</taxon>
        <taxon>Alphaproteobacteria</taxon>
        <taxon>Sphingomonadales</taxon>
        <taxon>Sphingomonadaceae</taxon>
        <taxon>Novosphingobium</taxon>
    </lineage>
</organism>
<accession>A0ABV7ILI8</accession>
<evidence type="ECO:0000313" key="3">
    <source>
        <dbReference type="Proteomes" id="UP001595604"/>
    </source>
</evidence>
<evidence type="ECO:0000256" key="1">
    <source>
        <dbReference type="SAM" id="Phobius"/>
    </source>
</evidence>
<keyword evidence="3" id="KW-1185">Reference proteome</keyword>
<protein>
    <submittedName>
        <fullName evidence="2">DUF2975 domain-containing protein</fullName>
    </submittedName>
</protein>
<sequence>MARRYDPLLSAARTLVTMLLGMCGLGAIAAAAGAPLILAWKPQVLDYLAHQAGHPLDPRVAGGVALLLLLGAVVLALSVYFLVLLRGIIDSVARGETFAAPNAARLARMGWLAAIVEAVSIPAGAVAFPINRAIGHDRLEFGLSPGVILLALVLFILARVFREGAKMREELEGTV</sequence>
<comment type="caution">
    <text evidence="2">The sequence shown here is derived from an EMBL/GenBank/DDBJ whole genome shotgun (WGS) entry which is preliminary data.</text>
</comment>
<keyword evidence="1" id="KW-0812">Transmembrane</keyword>
<feature type="transmembrane region" description="Helical" evidence="1">
    <location>
        <begin position="60"/>
        <end position="85"/>
    </location>
</feature>
<dbReference type="Proteomes" id="UP001595604">
    <property type="component" value="Unassembled WGS sequence"/>
</dbReference>
<feature type="transmembrane region" description="Helical" evidence="1">
    <location>
        <begin position="106"/>
        <end position="130"/>
    </location>
</feature>
<feature type="transmembrane region" description="Helical" evidence="1">
    <location>
        <begin position="142"/>
        <end position="161"/>
    </location>
</feature>
<proteinExistence type="predicted"/>
<dbReference type="EMBL" id="JBHRTQ010000002">
    <property type="protein sequence ID" value="MFC3172867.1"/>
    <property type="molecule type" value="Genomic_DNA"/>
</dbReference>
<keyword evidence="1" id="KW-1133">Transmembrane helix</keyword>
<keyword evidence="1" id="KW-0472">Membrane</keyword>